<evidence type="ECO:0000256" key="1">
    <source>
        <dbReference type="SAM" id="Phobius"/>
    </source>
</evidence>
<evidence type="ECO:0008006" key="4">
    <source>
        <dbReference type="Google" id="ProtNLM"/>
    </source>
</evidence>
<sequence>MNEPAHGPVPMVGTGMLMVASTVQASPVVLLAAAVALLLVLAAARRPGSWIVVLAALAAAVATAVGGPSLAQGCASGLLTLVFLGTAEARRTLHRHTGPLTWLRNRSRLLFGGLGGVVAVLVGGLWDIGSAWLSTAGVLALGAAYLLAVHPLTRPGETAPPNPRRTP</sequence>
<keyword evidence="1" id="KW-0812">Transmembrane</keyword>
<feature type="transmembrane region" description="Helical" evidence="1">
    <location>
        <begin position="48"/>
        <end position="64"/>
    </location>
</feature>
<protein>
    <recommendedName>
        <fullName evidence="4">DUF1275 domain-containing protein</fullName>
    </recommendedName>
</protein>
<evidence type="ECO:0000313" key="2">
    <source>
        <dbReference type="EMBL" id="GAA3567331.1"/>
    </source>
</evidence>
<keyword evidence="1" id="KW-1133">Transmembrane helix</keyword>
<name>A0ABP6XHN3_9PSEU</name>
<dbReference type="Proteomes" id="UP001500689">
    <property type="component" value="Unassembled WGS sequence"/>
</dbReference>
<dbReference type="RefSeq" id="WP_344865645.1">
    <property type="nucleotide sequence ID" value="NZ_BAAAZN010000014.1"/>
</dbReference>
<organism evidence="2 3">
    <name type="scientific">Amycolatopsis ultiminotia</name>
    <dbReference type="NCBI Taxonomy" id="543629"/>
    <lineage>
        <taxon>Bacteria</taxon>
        <taxon>Bacillati</taxon>
        <taxon>Actinomycetota</taxon>
        <taxon>Actinomycetes</taxon>
        <taxon>Pseudonocardiales</taxon>
        <taxon>Pseudonocardiaceae</taxon>
        <taxon>Amycolatopsis</taxon>
    </lineage>
</organism>
<proteinExistence type="predicted"/>
<reference evidence="3" key="1">
    <citation type="journal article" date="2019" name="Int. J. Syst. Evol. Microbiol.">
        <title>The Global Catalogue of Microorganisms (GCM) 10K type strain sequencing project: providing services to taxonomists for standard genome sequencing and annotation.</title>
        <authorList>
            <consortium name="The Broad Institute Genomics Platform"/>
            <consortium name="The Broad Institute Genome Sequencing Center for Infectious Disease"/>
            <person name="Wu L."/>
            <person name="Ma J."/>
        </authorList>
    </citation>
    <scope>NUCLEOTIDE SEQUENCE [LARGE SCALE GENOMIC DNA]</scope>
    <source>
        <strain evidence="3">JCM 16898</strain>
    </source>
</reference>
<comment type="caution">
    <text evidence="2">The sequence shown here is derived from an EMBL/GenBank/DDBJ whole genome shotgun (WGS) entry which is preliminary data.</text>
</comment>
<gene>
    <name evidence="2" type="ORF">GCM10022222_59120</name>
</gene>
<feature type="transmembrane region" description="Helical" evidence="1">
    <location>
        <begin position="108"/>
        <end position="126"/>
    </location>
</feature>
<accession>A0ABP6XHN3</accession>
<evidence type="ECO:0000313" key="3">
    <source>
        <dbReference type="Proteomes" id="UP001500689"/>
    </source>
</evidence>
<keyword evidence="1" id="KW-0472">Membrane</keyword>
<dbReference type="EMBL" id="BAAAZN010000014">
    <property type="protein sequence ID" value="GAA3567331.1"/>
    <property type="molecule type" value="Genomic_DNA"/>
</dbReference>
<feature type="transmembrane region" description="Helical" evidence="1">
    <location>
        <begin position="132"/>
        <end position="149"/>
    </location>
</feature>
<feature type="transmembrane region" description="Helical" evidence="1">
    <location>
        <begin position="16"/>
        <end position="41"/>
    </location>
</feature>
<keyword evidence="3" id="KW-1185">Reference proteome</keyword>